<dbReference type="OrthoDB" id="6505219at2759"/>
<dbReference type="InterPro" id="IPR036508">
    <property type="entry name" value="Chitin-bd_dom_sf"/>
</dbReference>
<dbReference type="Gene3D" id="2.170.140.10">
    <property type="entry name" value="Chitin binding domain"/>
    <property type="match status" value="1"/>
</dbReference>
<evidence type="ECO:0000256" key="1">
    <source>
        <dbReference type="SAM" id="MobiDB-lite"/>
    </source>
</evidence>
<dbReference type="PANTHER" id="PTHR22933">
    <property type="entry name" value="FI18007P1-RELATED"/>
    <property type="match status" value="1"/>
</dbReference>
<dbReference type="InterPro" id="IPR052976">
    <property type="entry name" value="Scoloptoxin-like"/>
</dbReference>
<dbReference type="SUPFAM" id="SSF57625">
    <property type="entry name" value="Invertebrate chitin-binding proteins"/>
    <property type="match status" value="1"/>
</dbReference>
<dbReference type="GO" id="GO:0005576">
    <property type="term" value="C:extracellular region"/>
    <property type="evidence" value="ECO:0007669"/>
    <property type="project" value="InterPro"/>
</dbReference>
<feature type="compositionally biased region" description="Polar residues" evidence="1">
    <location>
        <begin position="496"/>
        <end position="511"/>
    </location>
</feature>
<evidence type="ECO:0000313" key="3">
    <source>
        <dbReference type="EnsemblMetazoa" id="AAEL010064-PE"/>
    </source>
</evidence>
<proteinExistence type="predicted"/>
<organism evidence="3 4">
    <name type="scientific">Aedes aegypti</name>
    <name type="common">Yellowfever mosquito</name>
    <name type="synonym">Culex aegypti</name>
    <dbReference type="NCBI Taxonomy" id="7159"/>
    <lineage>
        <taxon>Eukaryota</taxon>
        <taxon>Metazoa</taxon>
        <taxon>Ecdysozoa</taxon>
        <taxon>Arthropoda</taxon>
        <taxon>Hexapoda</taxon>
        <taxon>Insecta</taxon>
        <taxon>Pterygota</taxon>
        <taxon>Neoptera</taxon>
        <taxon>Endopterygota</taxon>
        <taxon>Diptera</taxon>
        <taxon>Nematocera</taxon>
        <taxon>Culicoidea</taxon>
        <taxon>Culicidae</taxon>
        <taxon>Culicinae</taxon>
        <taxon>Aedini</taxon>
        <taxon>Aedes</taxon>
        <taxon>Stegomyia</taxon>
    </lineage>
</organism>
<dbReference type="PANTHER" id="PTHR22933:SF32">
    <property type="entry name" value="MIND THE GAP, ISOFORM E"/>
    <property type="match status" value="1"/>
</dbReference>
<protein>
    <submittedName>
        <fullName evidence="3">Uncharacterized protein</fullName>
    </submittedName>
</protein>
<evidence type="ECO:0000313" key="4">
    <source>
        <dbReference type="Proteomes" id="UP000008820"/>
    </source>
</evidence>
<feature type="region of interest" description="Disordered" evidence="1">
    <location>
        <begin position="496"/>
        <end position="536"/>
    </location>
</feature>
<dbReference type="GO" id="GO:0008061">
    <property type="term" value="F:chitin binding"/>
    <property type="evidence" value="ECO:0007669"/>
    <property type="project" value="InterPro"/>
</dbReference>
<evidence type="ECO:0000256" key="2">
    <source>
        <dbReference type="SAM" id="SignalP"/>
    </source>
</evidence>
<dbReference type="EnsemblMetazoa" id="AAEL010064-RE">
    <property type="protein sequence ID" value="AAEL010064-PE"/>
    <property type="gene ID" value="AAEL010064"/>
</dbReference>
<sequence length="536" mass="58494">MNRLRVFNFMLFAFCFLCTIRPLESTCVLDSDFGFILNCAFKKSGLFRVRNLGGVKAHFGLGFSVGDELGLAESLGNVEANKRRALNVRTGAGVNNIGVLPASKQPVSYSPVFQQSLPKAITSRPMLKLASPTSTFIGPQRPTTGTPLYVSPATTQMTKATFLPLGVPAFKPLPKSDTEANQLMNQTSSFHRPSRITAAAAPNQHIVYKDNTIHVQKVPAFHAMPESVSRISTGPVIQVDNKLSEPTIKNSIVTVPSRSDVSKGSTVVDGVDLMGHTVEELAAAANVSVEVIKEAIRVRKQELLAQQQYQKQQAAIVQAQILAAQHATSTTTTTTTTTTPRPRRYPTHNGHKVMNAPKEYYPVGYDKNFDDNFTSKVDLPYTTFNCGEQKHFPGLYGDEDLGCMVFHVCALTDDGLIMKSFLCPESTLFDQTILKCNWWFYVDCKNSKGLYDSNLPVSKSYQLMKALSFFSSNYKNPQNVDGVDVEALKNSVSGQNSTLPATVTGRSSKSAPESKVEISSKSTSTVQSSANVTTKA</sequence>
<dbReference type="PROSITE" id="PS50940">
    <property type="entry name" value="CHIT_BIND_II"/>
    <property type="match status" value="1"/>
</dbReference>
<feature type="region of interest" description="Disordered" evidence="1">
    <location>
        <begin position="330"/>
        <end position="351"/>
    </location>
</feature>
<dbReference type="AlphaFoldDB" id="A0A6I8TCQ6"/>
<feature type="compositionally biased region" description="Basic residues" evidence="1">
    <location>
        <begin position="341"/>
        <end position="351"/>
    </location>
</feature>
<keyword evidence="2" id="KW-0732">Signal</keyword>
<feature type="compositionally biased region" description="Low complexity" evidence="1">
    <location>
        <begin position="330"/>
        <end position="340"/>
    </location>
</feature>
<feature type="signal peptide" evidence="2">
    <location>
        <begin position="1"/>
        <end position="25"/>
    </location>
</feature>
<dbReference type="Pfam" id="PF01607">
    <property type="entry name" value="CBM_14"/>
    <property type="match status" value="1"/>
</dbReference>
<reference evidence="3" key="2">
    <citation type="submission" date="2020-05" db="UniProtKB">
        <authorList>
            <consortium name="EnsemblMetazoa"/>
        </authorList>
    </citation>
    <scope>IDENTIFICATION</scope>
    <source>
        <strain evidence="3">LVP_AGWG</strain>
    </source>
</reference>
<keyword evidence="4" id="KW-1185">Reference proteome</keyword>
<feature type="compositionally biased region" description="Low complexity" evidence="1">
    <location>
        <begin position="519"/>
        <end position="529"/>
    </location>
</feature>
<dbReference type="Proteomes" id="UP000008820">
    <property type="component" value="Chromosome 3"/>
</dbReference>
<gene>
    <name evidence="3" type="primary">5572844</name>
</gene>
<reference evidence="3 4" key="1">
    <citation type="submission" date="2017-06" db="EMBL/GenBank/DDBJ databases">
        <title>Aedes aegypti genome working group (AGWG) sequencing and assembly.</title>
        <authorList>
            <consortium name="Aedes aegypti Genome Working Group (AGWG)"/>
            <person name="Matthews B.J."/>
        </authorList>
    </citation>
    <scope>NUCLEOTIDE SEQUENCE [LARGE SCALE GENOMIC DNA]</scope>
    <source>
        <strain evidence="3 4">LVP_AGWG</strain>
    </source>
</reference>
<name>A0A6I8TCQ6_AEDAE</name>
<accession>A0A6I8TCQ6</accession>
<dbReference type="InterPro" id="IPR002557">
    <property type="entry name" value="Chitin-bd_dom"/>
</dbReference>
<feature type="chain" id="PRO_5043669185" evidence="2">
    <location>
        <begin position="26"/>
        <end position="536"/>
    </location>
</feature>